<dbReference type="RefSeq" id="WP_048094537.1">
    <property type="nucleotide sequence ID" value="NZ_CP011267.1"/>
</dbReference>
<sequence>MRVILITIILFTLGVFVLPSTISFFAGQHYWYNISEQGNQIPCEKCHADVRDELANSPHHSALTCEHCHRGVNLSGQPGGAKSYASDFGGDVYPGSGAHAASVLSCLICHSGYKSDSAVAYNHSHYEYACSNDVCHSPVPNFHPPEAGGLGVTGLSYDTGIYAAHREFAIESKKSDLLFDVNEACIACHTQVWLLFNYTSASGISIVVNNTYTSTQSSWQIESSSVATTVYRINSTDRTVKGTYEVVR</sequence>
<name>A0A0F7IGZ0_9EURY</name>
<accession>A0A0F7IGZ0</accession>
<evidence type="ECO:0000313" key="1">
    <source>
        <dbReference type="EMBL" id="AKG92148.1"/>
    </source>
</evidence>
<dbReference type="GeneID" id="24803087"/>
<proteinExistence type="predicted"/>
<organism evidence="1 2">
    <name type="scientific">Geoglobus ahangari</name>
    <dbReference type="NCBI Taxonomy" id="113653"/>
    <lineage>
        <taxon>Archaea</taxon>
        <taxon>Methanobacteriati</taxon>
        <taxon>Methanobacteriota</taxon>
        <taxon>Archaeoglobi</taxon>
        <taxon>Archaeoglobales</taxon>
        <taxon>Archaeoglobaceae</taxon>
        <taxon>Geoglobus</taxon>
    </lineage>
</organism>
<dbReference type="InParanoid" id="A0A0F7IGZ0"/>
<dbReference type="AlphaFoldDB" id="A0A0F7IGZ0"/>
<dbReference type="InterPro" id="IPR036280">
    <property type="entry name" value="Multihaem_cyt_sf"/>
</dbReference>
<dbReference type="HOGENOM" id="CLU_096324_0_0_2"/>
<reference evidence="1 2" key="1">
    <citation type="submission" date="2015-04" db="EMBL/GenBank/DDBJ databases">
        <title>The complete genome sequence of the hyperthermophilic, obligate iron-reducing archaeon Geoglobus ahangari strain 234T.</title>
        <authorList>
            <person name="Manzella M.P."/>
            <person name="Holmes D.E."/>
            <person name="Rocheleau J.M."/>
            <person name="Chung A."/>
            <person name="Reguera G."/>
            <person name="Kashefi K."/>
        </authorList>
    </citation>
    <scope>NUCLEOTIDE SEQUENCE [LARGE SCALE GENOMIC DNA]</scope>
    <source>
        <strain evidence="1 2">234</strain>
    </source>
</reference>
<dbReference type="KEGG" id="gah:GAH_00505"/>
<dbReference type="OrthoDB" id="51664at2157"/>
<dbReference type="EMBL" id="CP011267">
    <property type="protein sequence ID" value="AKG92148.1"/>
    <property type="molecule type" value="Genomic_DNA"/>
</dbReference>
<dbReference type="Proteomes" id="UP000034723">
    <property type="component" value="Chromosome"/>
</dbReference>
<protein>
    <submittedName>
        <fullName evidence="1">Uncharacterized protein</fullName>
    </submittedName>
</protein>
<keyword evidence="2" id="KW-1185">Reference proteome</keyword>
<dbReference type="STRING" id="113653.GAH_00505"/>
<evidence type="ECO:0000313" key="2">
    <source>
        <dbReference type="Proteomes" id="UP000034723"/>
    </source>
</evidence>
<dbReference type="SUPFAM" id="SSF48695">
    <property type="entry name" value="Multiheme cytochromes"/>
    <property type="match status" value="1"/>
</dbReference>
<gene>
    <name evidence="1" type="ORF">GAH_00505</name>
</gene>